<dbReference type="EMBL" id="AP023368">
    <property type="protein sequence ID" value="BCJ98116.1"/>
    <property type="molecule type" value="Genomic_DNA"/>
</dbReference>
<dbReference type="RefSeq" id="WP_185258466.1">
    <property type="nucleotide sequence ID" value="NZ_AP023368.1"/>
</dbReference>
<organism evidence="1 2">
    <name type="scientific">Anaerocolumna chitinilytica</name>
    <dbReference type="NCBI Taxonomy" id="1727145"/>
    <lineage>
        <taxon>Bacteria</taxon>
        <taxon>Bacillati</taxon>
        <taxon>Bacillota</taxon>
        <taxon>Clostridia</taxon>
        <taxon>Lachnospirales</taxon>
        <taxon>Lachnospiraceae</taxon>
        <taxon>Anaerocolumna</taxon>
    </lineage>
</organism>
<dbReference type="AlphaFoldDB" id="A0A7I8DPA1"/>
<reference evidence="1 2" key="1">
    <citation type="submission" date="2020-08" db="EMBL/GenBank/DDBJ databases">
        <title>Draft genome sequencing of an Anaerocolumna strain isolated from anoxic soil subjected to BSD treatment.</title>
        <authorList>
            <person name="Uek A."/>
            <person name="Tonouchi A."/>
        </authorList>
    </citation>
    <scope>NUCLEOTIDE SEQUENCE [LARGE SCALE GENOMIC DNA]</scope>
    <source>
        <strain evidence="1 2">CTTW</strain>
    </source>
</reference>
<name>A0A7I8DPA1_9FIRM</name>
<accession>A0A7I8DPA1</accession>
<proteinExistence type="predicted"/>
<evidence type="ECO:0000313" key="2">
    <source>
        <dbReference type="Proteomes" id="UP000515703"/>
    </source>
</evidence>
<gene>
    <name evidence="1" type="ORF">bsdcttw_11570</name>
</gene>
<dbReference type="KEGG" id="acht:bsdcttw_11570"/>
<reference evidence="1 2" key="2">
    <citation type="submission" date="2020-08" db="EMBL/GenBank/DDBJ databases">
        <authorList>
            <person name="Ueki A."/>
            <person name="Tonouchi A."/>
        </authorList>
    </citation>
    <scope>NUCLEOTIDE SEQUENCE [LARGE SCALE GENOMIC DNA]</scope>
    <source>
        <strain evidence="1 2">CTTW</strain>
    </source>
</reference>
<dbReference type="Proteomes" id="UP000515703">
    <property type="component" value="Chromosome"/>
</dbReference>
<protein>
    <submittedName>
        <fullName evidence="1">Uncharacterized protein</fullName>
    </submittedName>
</protein>
<evidence type="ECO:0000313" key="1">
    <source>
        <dbReference type="EMBL" id="BCJ98116.1"/>
    </source>
</evidence>
<sequence length="307" mass="35201">MKLFIKDVDITESDQSIRACNYIDYAGGHADVLQITFNDTFDLWRTWGLTKNDKIRVVKDNIDTGDMYISGISLNYGMYKLRALSTSEKAFNEISTIRENIKLYEICSEISKEAGLQLSTYDLVNYLYSYVERIDRKPLEYLEELLRREGYIQKVYNGKLIVYSEKKMEQALPGITITEDDFISYPNFSTSDADIVSSIENTYQSGSTNFKSKVSSNLTGKKLRFYFPVSSLGEGERFCKGMLRYFNKYEYTGSGVITNKNIAAGITINIDGNFANWSGVNFIYEVNHDLINDTKAIKFRKPIEGDY</sequence>
<keyword evidence="2" id="KW-1185">Reference proteome</keyword>